<dbReference type="STRING" id="1230905.A0A1G4KFP1"/>
<name>A0A1G4KFP1_9SACH</name>
<dbReference type="PANTHER" id="PTHR10151">
    <property type="entry name" value="ECTONUCLEOTIDE PYROPHOSPHATASE/PHOSPHODIESTERASE"/>
    <property type="match status" value="1"/>
</dbReference>
<dbReference type="SUPFAM" id="SSF53649">
    <property type="entry name" value="Alkaline phosphatase-like"/>
    <property type="match status" value="1"/>
</dbReference>
<dbReference type="PANTHER" id="PTHR10151:SF120">
    <property type="entry name" value="BIS(5'-ADENOSYL)-TRIPHOSPHATASE"/>
    <property type="match status" value="1"/>
</dbReference>
<reference evidence="3" key="1">
    <citation type="submission" date="2016-03" db="EMBL/GenBank/DDBJ databases">
        <authorList>
            <person name="Devillers H."/>
        </authorList>
    </citation>
    <scope>NUCLEOTIDE SEQUENCE [LARGE SCALE GENOMIC DNA]</scope>
</reference>
<dbReference type="GO" id="GO:0009141">
    <property type="term" value="P:nucleoside triphosphate metabolic process"/>
    <property type="evidence" value="ECO:0007669"/>
    <property type="project" value="TreeGrafter"/>
</dbReference>
<evidence type="ECO:0000256" key="1">
    <source>
        <dbReference type="SAM" id="MobiDB-lite"/>
    </source>
</evidence>
<keyword evidence="3" id="KW-1185">Reference proteome</keyword>
<dbReference type="GO" id="GO:0047429">
    <property type="term" value="F:nucleoside triphosphate diphosphatase activity"/>
    <property type="evidence" value="ECO:0007669"/>
    <property type="project" value="TreeGrafter"/>
</dbReference>
<evidence type="ECO:0000313" key="3">
    <source>
        <dbReference type="Proteomes" id="UP000191024"/>
    </source>
</evidence>
<gene>
    <name evidence="2" type="ORF">LAMI_0H07074G</name>
</gene>
<protein>
    <submittedName>
        <fullName evidence="2">LAMI_0H07074g1_1</fullName>
    </submittedName>
</protein>
<dbReference type="Proteomes" id="UP000191024">
    <property type="component" value="Chromosome H"/>
</dbReference>
<feature type="region of interest" description="Disordered" evidence="1">
    <location>
        <begin position="129"/>
        <end position="160"/>
    </location>
</feature>
<dbReference type="EMBL" id="LT598468">
    <property type="protein sequence ID" value="SCV03302.1"/>
    <property type="molecule type" value="Genomic_DNA"/>
</dbReference>
<accession>A0A1G4KFP1</accession>
<proteinExistence type="predicted"/>
<feature type="compositionally biased region" description="Low complexity" evidence="1">
    <location>
        <begin position="129"/>
        <end position="140"/>
    </location>
</feature>
<organism evidence="2 3">
    <name type="scientific">Lachancea mirantina</name>
    <dbReference type="NCBI Taxonomy" id="1230905"/>
    <lineage>
        <taxon>Eukaryota</taxon>
        <taxon>Fungi</taxon>
        <taxon>Dikarya</taxon>
        <taxon>Ascomycota</taxon>
        <taxon>Saccharomycotina</taxon>
        <taxon>Saccharomycetes</taxon>
        <taxon>Saccharomycetales</taxon>
        <taxon>Saccharomycetaceae</taxon>
        <taxon>Lachancea</taxon>
    </lineage>
</organism>
<dbReference type="Pfam" id="PF01663">
    <property type="entry name" value="Phosphodiest"/>
    <property type="match status" value="1"/>
</dbReference>
<dbReference type="InterPro" id="IPR002591">
    <property type="entry name" value="Phosphodiest/P_Trfase"/>
</dbReference>
<dbReference type="AlphaFoldDB" id="A0A1G4KFP1"/>
<evidence type="ECO:0000313" key="2">
    <source>
        <dbReference type="EMBL" id="SCV03302.1"/>
    </source>
</evidence>
<dbReference type="CDD" id="cd16018">
    <property type="entry name" value="Enpp"/>
    <property type="match status" value="1"/>
</dbReference>
<dbReference type="Gene3D" id="3.40.720.10">
    <property type="entry name" value="Alkaline Phosphatase, subunit A"/>
    <property type="match status" value="1"/>
</dbReference>
<dbReference type="GO" id="GO:0017111">
    <property type="term" value="F:ribonucleoside triphosphate phosphatase activity"/>
    <property type="evidence" value="ECO:0007669"/>
    <property type="project" value="TreeGrafter"/>
</dbReference>
<dbReference type="OrthoDB" id="415411at2759"/>
<dbReference type="InterPro" id="IPR017850">
    <property type="entry name" value="Alkaline_phosphatase_core_sf"/>
</dbReference>
<sequence length="718" mass="77888">MEDEDEHFDVDERFDVDEWDFANGAGAGRGAGWWGRQRRRVRLWWFRRGVGVGRDETAAGIELQQWRAGGAPGGPEAPGGELPEWRELTQGGKDWGRVAKRVAKRAAVVALVGAGATVLTVRAVSGRGPAVGPLGAPVGEPLEEPPGPPPGGAPGSGAPPLTVLVSLDGFHPAYVSAETTPWLCALYSGNGSAAEDGPGPGPGPGAALTAPYMLPQFPSQTFPNHWSLVTGLYPSEHGIVSNGFWDPELQRAFAHTDTPQDPAFWRGGTPLWQTVQQSLGGNAGGNATAATHMWPGSETVYPDEWNPDGTREPAYRARFWLQEPLEDKLDRVLAYLDMPAPPALLLAYVPAADTFAHAHGAQMSPQLVAELQRIDRFLEQLWRGVRARARGVRGNLVVVSDHGMSTVDVADAASGRYVVWEELLDETVRGGDLSYVVHGVNYAIRVSDPARVAAVHAALQAALRGSRGFRVYLRDEMPREWQFRGSEAHTYGYRIAPLWIVPEPGYYVVTRRELALLRAQGRSQFGMHGYNNTHPDMRAFFLGLGPYFEEAVARLPAHAVRGRTGYLAPFSNLEVYQLVCDTLQVATVAANNGSWQYPVGAGDDAWAQRALPRAWHESVPALRERYPDSAYNELWNWAEAGAEAGAQTTSTLSASARLSLQTDPSPPSMTSPPKPDWFHSILDGAHDIAHSILAEAEDLVDELRDDLGVGASEEGRVT</sequence>
<dbReference type="Gene3D" id="3.30.1360.180">
    <property type="match status" value="1"/>
</dbReference>